<keyword evidence="2" id="KW-1185">Reference proteome</keyword>
<evidence type="ECO:0000313" key="1">
    <source>
        <dbReference type="EMBL" id="SES49464.1"/>
    </source>
</evidence>
<proteinExistence type="predicted"/>
<reference evidence="2" key="1">
    <citation type="submission" date="2016-10" db="EMBL/GenBank/DDBJ databases">
        <authorList>
            <person name="Varghese N."/>
            <person name="Submissions S."/>
        </authorList>
    </citation>
    <scope>NUCLEOTIDE SEQUENCE [LARGE SCALE GENOMIC DNA]</scope>
    <source>
        <strain evidence="2">CGMCC 1.6963</strain>
    </source>
</reference>
<protein>
    <submittedName>
        <fullName evidence="1">Uncharacterized protein</fullName>
    </submittedName>
</protein>
<sequence>MFSPAAVECADPRDLMATLAAMSQREVAALPADQAEGYVLACDRVVAAIRGRQAVAMDTLAAQVDEDLQRRTQDQRRGGVPVHPGPELHGFVASMLAPGLHCSTRTVQRRLEGD</sequence>
<organism evidence="1 2">
    <name type="scientific">Pedococcus cremeus</name>
    <dbReference type="NCBI Taxonomy" id="587636"/>
    <lineage>
        <taxon>Bacteria</taxon>
        <taxon>Bacillati</taxon>
        <taxon>Actinomycetota</taxon>
        <taxon>Actinomycetes</taxon>
        <taxon>Micrococcales</taxon>
        <taxon>Intrasporangiaceae</taxon>
        <taxon>Pedococcus</taxon>
    </lineage>
</organism>
<dbReference type="Proteomes" id="UP000199019">
    <property type="component" value="Unassembled WGS sequence"/>
</dbReference>
<dbReference type="AlphaFoldDB" id="A0A1H9XTJ6"/>
<gene>
    <name evidence="1" type="ORF">SAMN05216199_0382</name>
</gene>
<accession>A0A1H9XTJ6</accession>
<dbReference type="EMBL" id="FOHB01000012">
    <property type="protein sequence ID" value="SES49464.1"/>
    <property type="molecule type" value="Genomic_DNA"/>
</dbReference>
<evidence type="ECO:0000313" key="2">
    <source>
        <dbReference type="Proteomes" id="UP000199019"/>
    </source>
</evidence>
<name>A0A1H9XTJ6_9MICO</name>
<feature type="non-terminal residue" evidence="1">
    <location>
        <position position="114"/>
    </location>
</feature>